<reference evidence="1" key="1">
    <citation type="submission" date="2017-05" db="UniProtKB">
        <authorList>
            <consortium name="EnsemblMetazoa"/>
        </authorList>
    </citation>
    <scope>IDENTIFICATION</scope>
</reference>
<dbReference type="EnsemblMetazoa" id="Aqu2.1.39577_001">
    <property type="protein sequence ID" value="Aqu2.1.39577_001"/>
    <property type="gene ID" value="Aqu2.1.39577"/>
</dbReference>
<evidence type="ECO:0000313" key="1">
    <source>
        <dbReference type="EnsemblMetazoa" id="Aqu2.1.39577_001"/>
    </source>
</evidence>
<dbReference type="InParanoid" id="A0A1X7VJC9"/>
<dbReference type="AlphaFoldDB" id="A0A1X7VJC9"/>
<sequence length="198" mass="22004">MTQLVIDNTDNTSAKEFASVLLGLIKFYSFCNGHCTNCKLLTLKCIEEAGGLNLQVEMEGYFHPITRPSQPATLDTAILTGIPDVLLMGNTASPIVIVEGKFCKDIPCKDARDSDIGQLLFYMVGNLIKNTGVERDEQYVLGILIEGKQFLVCYGTMTLAEEHDMQIDLRVSKFCDVFDASNLAYLRELCFNISNLNK</sequence>
<proteinExistence type="predicted"/>
<accession>A0A1X7VJC9</accession>
<name>A0A1X7VJC9_AMPQE</name>
<protein>
    <submittedName>
        <fullName evidence="1">Uncharacterized protein</fullName>
    </submittedName>
</protein>
<organism evidence="1">
    <name type="scientific">Amphimedon queenslandica</name>
    <name type="common">Sponge</name>
    <dbReference type="NCBI Taxonomy" id="400682"/>
    <lineage>
        <taxon>Eukaryota</taxon>
        <taxon>Metazoa</taxon>
        <taxon>Porifera</taxon>
        <taxon>Demospongiae</taxon>
        <taxon>Heteroscleromorpha</taxon>
        <taxon>Haplosclerida</taxon>
        <taxon>Niphatidae</taxon>
        <taxon>Amphimedon</taxon>
    </lineage>
</organism>